<organism evidence="3 4">
    <name type="scientific">Streptomyces lasiicapitis</name>
    <dbReference type="NCBI Taxonomy" id="1923961"/>
    <lineage>
        <taxon>Bacteria</taxon>
        <taxon>Bacillati</taxon>
        <taxon>Actinomycetota</taxon>
        <taxon>Actinomycetes</taxon>
        <taxon>Kitasatosporales</taxon>
        <taxon>Streptomycetaceae</taxon>
        <taxon>Streptomyces</taxon>
    </lineage>
</organism>
<comment type="caution">
    <text evidence="3">The sequence shown here is derived from an EMBL/GenBank/DDBJ whole genome shotgun (WGS) entry which is preliminary data.</text>
</comment>
<dbReference type="Gene3D" id="3.90.820.10">
    <property type="entry name" value="Structural Genomics, Unknown Function 30-nov-00 1gh9 Mol_id"/>
    <property type="match status" value="1"/>
</dbReference>
<dbReference type="PANTHER" id="PTHR38444:SF1">
    <property type="entry name" value="ENTEROBACTIN BIOSYNTHESIS PROTEIN YBDZ"/>
    <property type="match status" value="1"/>
</dbReference>
<evidence type="ECO:0000313" key="4">
    <source>
        <dbReference type="Proteomes" id="UP000656881"/>
    </source>
</evidence>
<dbReference type="InterPro" id="IPR005153">
    <property type="entry name" value="MbtH-like_dom"/>
</dbReference>
<sequence>MCHPGIRGPPPRGHRPRTRSAAPTADDAVRPEDRDRPTDHGDPDMDENTRYQVLRNDEDQYSLWPVDVDVPAGWQPVGKEGTETECSAYVDEVWTDMRPRSLRERMENAGS</sequence>
<dbReference type="InterPro" id="IPR037407">
    <property type="entry name" value="MLP_fam"/>
</dbReference>
<dbReference type="Pfam" id="PF03621">
    <property type="entry name" value="MbtH"/>
    <property type="match status" value="1"/>
</dbReference>
<dbReference type="Proteomes" id="UP000656881">
    <property type="component" value="Unassembled WGS sequence"/>
</dbReference>
<gene>
    <name evidence="3" type="ORF">GCM10012286_35360</name>
</gene>
<protein>
    <recommendedName>
        <fullName evidence="2">MbtH-like domain-containing protein</fullName>
    </recommendedName>
</protein>
<feature type="domain" description="MbtH-like" evidence="2">
    <location>
        <begin position="42"/>
        <end position="92"/>
    </location>
</feature>
<proteinExistence type="predicted"/>
<accession>A0ABQ2M1F0</accession>
<feature type="region of interest" description="Disordered" evidence="1">
    <location>
        <begin position="1"/>
        <end position="48"/>
    </location>
</feature>
<dbReference type="PANTHER" id="PTHR38444">
    <property type="entry name" value="ENTEROBACTIN BIOSYNTHESIS PROTEIN YBDZ"/>
    <property type="match status" value="1"/>
</dbReference>
<name>A0ABQ2M1F0_9ACTN</name>
<keyword evidence="4" id="KW-1185">Reference proteome</keyword>
<dbReference type="EMBL" id="BMNG01000007">
    <property type="protein sequence ID" value="GGO45844.1"/>
    <property type="molecule type" value="Genomic_DNA"/>
</dbReference>
<evidence type="ECO:0000313" key="3">
    <source>
        <dbReference type="EMBL" id="GGO45844.1"/>
    </source>
</evidence>
<dbReference type="SMART" id="SM00923">
    <property type="entry name" value="MbtH"/>
    <property type="match status" value="1"/>
</dbReference>
<dbReference type="InterPro" id="IPR038020">
    <property type="entry name" value="MbtH-like_sf"/>
</dbReference>
<dbReference type="SUPFAM" id="SSF160582">
    <property type="entry name" value="MbtH-like"/>
    <property type="match status" value="1"/>
</dbReference>
<feature type="compositionally biased region" description="Basic and acidic residues" evidence="1">
    <location>
        <begin position="27"/>
        <end position="48"/>
    </location>
</feature>
<reference evidence="4" key="1">
    <citation type="journal article" date="2019" name="Int. J. Syst. Evol. Microbiol.">
        <title>The Global Catalogue of Microorganisms (GCM) 10K type strain sequencing project: providing services to taxonomists for standard genome sequencing and annotation.</title>
        <authorList>
            <consortium name="The Broad Institute Genomics Platform"/>
            <consortium name="The Broad Institute Genome Sequencing Center for Infectious Disease"/>
            <person name="Wu L."/>
            <person name="Ma J."/>
        </authorList>
    </citation>
    <scope>NUCLEOTIDE SEQUENCE [LARGE SCALE GENOMIC DNA]</scope>
    <source>
        <strain evidence="4">CGMCC 4.7349</strain>
    </source>
</reference>
<evidence type="ECO:0000259" key="2">
    <source>
        <dbReference type="SMART" id="SM00923"/>
    </source>
</evidence>
<evidence type="ECO:0000256" key="1">
    <source>
        <dbReference type="SAM" id="MobiDB-lite"/>
    </source>
</evidence>